<gene>
    <name evidence="3" type="primary">LOC107918921</name>
</gene>
<dbReference type="RefSeq" id="XP_040955898.1">
    <property type="nucleotide sequence ID" value="XM_041099964.1"/>
</dbReference>
<proteinExistence type="predicted"/>
<protein>
    <submittedName>
        <fullName evidence="3">Uncharacterized protein</fullName>
    </submittedName>
</protein>
<feature type="region of interest" description="Disordered" evidence="1">
    <location>
        <begin position="1"/>
        <end position="28"/>
    </location>
</feature>
<dbReference type="GeneID" id="107918921"/>
<dbReference type="PANTHER" id="PTHR33144">
    <property type="entry name" value="OS10G0409366 PROTEIN-RELATED"/>
    <property type="match status" value="1"/>
</dbReference>
<accession>A0ABM3AME2</accession>
<feature type="region of interest" description="Disordered" evidence="1">
    <location>
        <begin position="295"/>
        <end position="314"/>
    </location>
</feature>
<evidence type="ECO:0000313" key="2">
    <source>
        <dbReference type="Proteomes" id="UP000818029"/>
    </source>
</evidence>
<evidence type="ECO:0000256" key="1">
    <source>
        <dbReference type="SAM" id="MobiDB-lite"/>
    </source>
</evidence>
<dbReference type="InterPro" id="IPR004252">
    <property type="entry name" value="Probable_transposase_24"/>
</dbReference>
<reference evidence="3" key="2">
    <citation type="submission" date="2025-08" db="UniProtKB">
        <authorList>
            <consortium name="RefSeq"/>
        </authorList>
    </citation>
    <scope>IDENTIFICATION</scope>
</reference>
<dbReference type="Proteomes" id="UP000818029">
    <property type="component" value="Chromosome D08"/>
</dbReference>
<keyword evidence="2" id="KW-1185">Reference proteome</keyword>
<feature type="compositionally biased region" description="Polar residues" evidence="1">
    <location>
        <begin position="295"/>
        <end position="307"/>
    </location>
</feature>
<name>A0ABM3AME2_GOSHI</name>
<organism evidence="2 3">
    <name type="scientific">Gossypium hirsutum</name>
    <name type="common">Upland cotton</name>
    <name type="synonym">Gossypium mexicanum</name>
    <dbReference type="NCBI Taxonomy" id="3635"/>
    <lineage>
        <taxon>Eukaryota</taxon>
        <taxon>Viridiplantae</taxon>
        <taxon>Streptophyta</taxon>
        <taxon>Embryophyta</taxon>
        <taxon>Tracheophyta</taxon>
        <taxon>Spermatophyta</taxon>
        <taxon>Magnoliopsida</taxon>
        <taxon>eudicotyledons</taxon>
        <taxon>Gunneridae</taxon>
        <taxon>Pentapetalae</taxon>
        <taxon>rosids</taxon>
        <taxon>malvids</taxon>
        <taxon>Malvales</taxon>
        <taxon>Malvaceae</taxon>
        <taxon>Malvoideae</taxon>
        <taxon>Gossypium</taxon>
    </lineage>
</organism>
<sequence length="314" mass="35765">MRRRKVRQLSLVPGTPNSAETNSTDQHTAIRSSNISIRPKEPTEIQIENGGTRRVRGRTLLRDLYELDPAERVKVCSNSFGQPVGSETHLLAGYLGILARNANMLPINFETWRQMPDSNKNQDLDNVKARFALEVSDTYVKKAFGKRWRDHKSTLKKDYFKTKTTLDERLQNVPPGMLRYQWEEKFTHTAGSKSFACVAHSEELSSGQKVGRLELFDIKHRKKDGNPMTPEATEILDKLKDKKVEYEAIASSDSFVHIEDIDNRIITDVLGPERYGRVRFQGSFVSPTQYFGSSSQQYLPSGSQAQAEVQRLKD</sequence>
<dbReference type="PANTHER" id="PTHR33144:SF46">
    <property type="entry name" value="OS04G0610000 PROTEIN"/>
    <property type="match status" value="1"/>
</dbReference>
<feature type="compositionally biased region" description="Polar residues" evidence="1">
    <location>
        <begin position="15"/>
        <end position="28"/>
    </location>
</feature>
<evidence type="ECO:0000313" key="3">
    <source>
        <dbReference type="RefSeq" id="XP_040955898.1"/>
    </source>
</evidence>
<reference evidence="2" key="1">
    <citation type="journal article" date="2020" name="Nat. Genet.">
        <title>Genomic diversifications of five Gossypium allopolyploid species and their impact on cotton improvement.</title>
        <authorList>
            <person name="Chen Z.J."/>
            <person name="Sreedasyam A."/>
            <person name="Ando A."/>
            <person name="Song Q."/>
            <person name="De Santiago L.M."/>
            <person name="Hulse-Kemp A.M."/>
            <person name="Ding M."/>
            <person name="Ye W."/>
            <person name="Kirkbride R.C."/>
            <person name="Jenkins J."/>
            <person name="Plott C."/>
            <person name="Lovell J."/>
            <person name="Lin Y.M."/>
            <person name="Vaughn R."/>
            <person name="Liu B."/>
            <person name="Simpson S."/>
            <person name="Scheffler B.E."/>
            <person name="Wen L."/>
            <person name="Saski C.A."/>
            <person name="Grover C.E."/>
            <person name="Hu G."/>
            <person name="Conover J.L."/>
            <person name="Carlson J.W."/>
            <person name="Shu S."/>
            <person name="Boston L.B."/>
            <person name="Williams M."/>
            <person name="Peterson D.G."/>
            <person name="McGee K."/>
            <person name="Jones D.C."/>
            <person name="Wendel J.F."/>
            <person name="Stelly D.M."/>
            <person name="Grimwood J."/>
            <person name="Schmutz J."/>
        </authorList>
    </citation>
    <scope>NUCLEOTIDE SEQUENCE [LARGE SCALE GENOMIC DNA]</scope>
    <source>
        <strain evidence="2">cv. TM-1</strain>
    </source>
</reference>
<dbReference type="Pfam" id="PF03004">
    <property type="entry name" value="Transposase_24"/>
    <property type="match status" value="1"/>
</dbReference>